<name>A0ABN2VVV3_9ACTN</name>
<keyword evidence="7" id="KW-1185">Reference proteome</keyword>
<dbReference type="Gene3D" id="1.10.10.60">
    <property type="entry name" value="Homeodomain-like"/>
    <property type="match status" value="1"/>
</dbReference>
<comment type="caution">
    <text evidence="6">The sequence shown here is derived from an EMBL/GenBank/DDBJ whole genome shotgun (WGS) entry which is preliminary data.</text>
</comment>
<evidence type="ECO:0000256" key="4">
    <source>
        <dbReference type="PROSITE-ProRule" id="PRU00335"/>
    </source>
</evidence>
<sequence length="201" mass="21985">MSSGWSVREEHDRAGTDRRNELLAAARGAFEDLGYGATTIAQITDRAGVSRATFYVYFASKNEVFAVLAREVRDRFEKAQDVSDLAAEDVPSVLRHTIATTLAVTAEHLALMTVLDHQALADPEIKRMWGGIRHESVLRTARYLERQAAAGRIQPAASAEALALMGAGMNDRCAPLVADGSMRAEDAVAEMHAIWMACLRR</sequence>
<evidence type="ECO:0000313" key="6">
    <source>
        <dbReference type="EMBL" id="GAA2074763.1"/>
    </source>
</evidence>
<feature type="domain" description="HTH tetR-type" evidence="5">
    <location>
        <begin position="16"/>
        <end position="76"/>
    </location>
</feature>
<feature type="DNA-binding region" description="H-T-H motif" evidence="4">
    <location>
        <begin position="39"/>
        <end position="58"/>
    </location>
</feature>
<keyword evidence="3" id="KW-0804">Transcription</keyword>
<protein>
    <submittedName>
        <fullName evidence="6">TetR/AcrR family transcriptional regulator</fullName>
    </submittedName>
</protein>
<evidence type="ECO:0000256" key="3">
    <source>
        <dbReference type="ARBA" id="ARBA00023163"/>
    </source>
</evidence>
<evidence type="ECO:0000259" key="5">
    <source>
        <dbReference type="PROSITE" id="PS50977"/>
    </source>
</evidence>
<evidence type="ECO:0000256" key="1">
    <source>
        <dbReference type="ARBA" id="ARBA00023015"/>
    </source>
</evidence>
<dbReference type="Gene3D" id="1.10.357.10">
    <property type="entry name" value="Tetracycline Repressor, domain 2"/>
    <property type="match status" value="1"/>
</dbReference>
<dbReference type="PRINTS" id="PR00455">
    <property type="entry name" value="HTHTETR"/>
</dbReference>
<dbReference type="InterPro" id="IPR009057">
    <property type="entry name" value="Homeodomain-like_sf"/>
</dbReference>
<gene>
    <name evidence="6" type="ORF">GCM10009821_12080</name>
</gene>
<dbReference type="InterPro" id="IPR001647">
    <property type="entry name" value="HTH_TetR"/>
</dbReference>
<dbReference type="SUPFAM" id="SSF48498">
    <property type="entry name" value="Tetracyclin repressor-like, C-terminal domain"/>
    <property type="match status" value="1"/>
</dbReference>
<dbReference type="InterPro" id="IPR023772">
    <property type="entry name" value="DNA-bd_HTH_TetR-type_CS"/>
</dbReference>
<dbReference type="Proteomes" id="UP001501480">
    <property type="component" value="Unassembled WGS sequence"/>
</dbReference>
<dbReference type="InterPro" id="IPR049397">
    <property type="entry name" value="EthR_C"/>
</dbReference>
<dbReference type="SUPFAM" id="SSF46689">
    <property type="entry name" value="Homeodomain-like"/>
    <property type="match status" value="1"/>
</dbReference>
<dbReference type="PROSITE" id="PS50977">
    <property type="entry name" value="HTH_TETR_2"/>
    <property type="match status" value="1"/>
</dbReference>
<dbReference type="InterPro" id="IPR036271">
    <property type="entry name" value="Tet_transcr_reg_TetR-rel_C_sf"/>
</dbReference>
<dbReference type="EMBL" id="BAAAPY010000003">
    <property type="protein sequence ID" value="GAA2074763.1"/>
    <property type="molecule type" value="Genomic_DNA"/>
</dbReference>
<reference evidence="6 7" key="1">
    <citation type="journal article" date="2019" name="Int. J. Syst. Evol. Microbiol.">
        <title>The Global Catalogue of Microorganisms (GCM) 10K type strain sequencing project: providing services to taxonomists for standard genome sequencing and annotation.</title>
        <authorList>
            <consortium name="The Broad Institute Genomics Platform"/>
            <consortium name="The Broad Institute Genome Sequencing Center for Infectious Disease"/>
            <person name="Wu L."/>
            <person name="Ma J."/>
        </authorList>
    </citation>
    <scope>NUCLEOTIDE SEQUENCE [LARGE SCALE GENOMIC DNA]</scope>
    <source>
        <strain evidence="6 7">JCM 15749</strain>
    </source>
</reference>
<evidence type="ECO:0000256" key="2">
    <source>
        <dbReference type="ARBA" id="ARBA00023125"/>
    </source>
</evidence>
<dbReference type="RefSeq" id="WP_344325897.1">
    <property type="nucleotide sequence ID" value="NZ_BAAAPY010000003.1"/>
</dbReference>
<dbReference type="PROSITE" id="PS01081">
    <property type="entry name" value="HTH_TETR_1"/>
    <property type="match status" value="1"/>
</dbReference>
<evidence type="ECO:0000313" key="7">
    <source>
        <dbReference type="Proteomes" id="UP001501480"/>
    </source>
</evidence>
<dbReference type="PANTHER" id="PTHR30055:SF234">
    <property type="entry name" value="HTH-TYPE TRANSCRIPTIONAL REGULATOR BETI"/>
    <property type="match status" value="1"/>
</dbReference>
<dbReference type="Pfam" id="PF21313">
    <property type="entry name" value="EthR_C"/>
    <property type="match status" value="1"/>
</dbReference>
<dbReference type="PANTHER" id="PTHR30055">
    <property type="entry name" value="HTH-TYPE TRANSCRIPTIONAL REGULATOR RUTR"/>
    <property type="match status" value="1"/>
</dbReference>
<proteinExistence type="predicted"/>
<accession>A0ABN2VVV3</accession>
<keyword evidence="1" id="KW-0805">Transcription regulation</keyword>
<organism evidence="6 7">
    <name type="scientific">Aeromicrobium halocynthiae</name>
    <dbReference type="NCBI Taxonomy" id="560557"/>
    <lineage>
        <taxon>Bacteria</taxon>
        <taxon>Bacillati</taxon>
        <taxon>Actinomycetota</taxon>
        <taxon>Actinomycetes</taxon>
        <taxon>Propionibacteriales</taxon>
        <taxon>Nocardioidaceae</taxon>
        <taxon>Aeromicrobium</taxon>
    </lineage>
</organism>
<keyword evidence="2 4" id="KW-0238">DNA-binding</keyword>
<dbReference type="InterPro" id="IPR050109">
    <property type="entry name" value="HTH-type_TetR-like_transc_reg"/>
</dbReference>
<dbReference type="Pfam" id="PF00440">
    <property type="entry name" value="TetR_N"/>
    <property type="match status" value="1"/>
</dbReference>